<feature type="signal peptide" evidence="2">
    <location>
        <begin position="1"/>
        <end position="24"/>
    </location>
</feature>
<organism evidence="3 4">
    <name type="scientific">Shewanella vaxholmensis</name>
    <dbReference type="NCBI Taxonomy" id="3063535"/>
    <lineage>
        <taxon>Bacteria</taxon>
        <taxon>Pseudomonadati</taxon>
        <taxon>Pseudomonadota</taxon>
        <taxon>Gammaproteobacteria</taxon>
        <taxon>Alteromonadales</taxon>
        <taxon>Shewanellaceae</taxon>
        <taxon>Shewanella</taxon>
    </lineage>
</organism>
<evidence type="ECO:0000256" key="2">
    <source>
        <dbReference type="SAM" id="SignalP"/>
    </source>
</evidence>
<proteinExistence type="inferred from homology"/>
<protein>
    <submittedName>
        <fullName evidence="3">Outer membrane protein OmpK</fullName>
    </submittedName>
</protein>
<evidence type="ECO:0000256" key="1">
    <source>
        <dbReference type="ARBA" id="ARBA00008728"/>
    </source>
</evidence>
<dbReference type="InterPro" id="IPR018013">
    <property type="entry name" value="Channel_Tsx-like"/>
</dbReference>
<evidence type="ECO:0000313" key="3">
    <source>
        <dbReference type="EMBL" id="MEM6247930.1"/>
    </source>
</evidence>
<keyword evidence="4" id="KW-1185">Reference proteome</keyword>
<gene>
    <name evidence="3" type="ORF">AAGS29_04795</name>
</gene>
<sequence length="246" mass="28116">MKKILSCLLLFPALFSASSQSAMLAVEAGVMDWQSKASDYFGEAKDNNPFVKVKGFTANEYGDLYGHVTFEDPDDNAMYGTEINLIGQINLGDSDWNLYGQVFDKSKPKWGETNTLLGISWDKDIDDYYLQVALAGHYVDATYQAFDKDFEGGFNGGYFYVMLSKNLNVFDQNFKLSWWQEHYFARDDEYLIMAGDGKDFGFNGQFSVNWSFTENLSLNLSYRYAENNLGKQGYQDAIFYSVQYKL</sequence>
<evidence type="ECO:0000313" key="4">
    <source>
        <dbReference type="Proteomes" id="UP001489333"/>
    </source>
</evidence>
<accession>A0ABU9UNT2</accession>
<dbReference type="InterPro" id="IPR036777">
    <property type="entry name" value="Channel_Tsx-like_sf"/>
</dbReference>
<keyword evidence="2" id="KW-0732">Signal</keyword>
<dbReference type="Pfam" id="PF03502">
    <property type="entry name" value="Channel_Tsx"/>
    <property type="match status" value="1"/>
</dbReference>
<feature type="chain" id="PRO_5047496821" evidence="2">
    <location>
        <begin position="25"/>
        <end position="246"/>
    </location>
</feature>
<dbReference type="EMBL" id="JBCHKU010000004">
    <property type="protein sequence ID" value="MEM6247930.1"/>
    <property type="molecule type" value="Genomic_DNA"/>
</dbReference>
<dbReference type="SUPFAM" id="SSF111364">
    <property type="entry name" value="Tsx-like channel"/>
    <property type="match status" value="1"/>
</dbReference>
<dbReference type="RefSeq" id="WP_311905452.1">
    <property type="nucleotide sequence ID" value="NZ_JAUOEV010000004.1"/>
</dbReference>
<name>A0ABU9UNT2_9GAMM</name>
<comment type="similarity">
    <text evidence="1">Belongs to the nucleoside-specific channel-forming outer membrane porin (Tsx) (TC 1.B.10) family.</text>
</comment>
<reference evidence="3 4" key="1">
    <citation type="submission" date="2024-04" db="EMBL/GenBank/DDBJ databases">
        <title>Novel Shewanella species isolated from Baltic Sea sediments.</title>
        <authorList>
            <person name="Martin-Rodriguez A.J."/>
            <person name="Fernandez-Juarez V."/>
            <person name="Valeriano V.D."/>
            <person name="Mihindukulasooriya I."/>
            <person name="Ceresnova L."/>
            <person name="Joffre E."/>
            <person name="Jensie-Markopoulos S."/>
            <person name="Moore E.R.B."/>
            <person name="Sjoling A."/>
        </authorList>
    </citation>
    <scope>NUCLEOTIDE SEQUENCE [LARGE SCALE GENOMIC DNA]</scope>
    <source>
        <strain evidence="3 4">VAX-SP0-0CM-1</strain>
    </source>
</reference>
<comment type="caution">
    <text evidence="3">The sequence shown here is derived from an EMBL/GenBank/DDBJ whole genome shotgun (WGS) entry which is preliminary data.</text>
</comment>
<dbReference type="Proteomes" id="UP001489333">
    <property type="component" value="Unassembled WGS sequence"/>
</dbReference>